<organism evidence="6 7">
    <name type="scientific">Polarella glacialis</name>
    <name type="common">Dinoflagellate</name>
    <dbReference type="NCBI Taxonomy" id="89957"/>
    <lineage>
        <taxon>Eukaryota</taxon>
        <taxon>Sar</taxon>
        <taxon>Alveolata</taxon>
        <taxon>Dinophyceae</taxon>
        <taxon>Suessiales</taxon>
        <taxon>Suessiaceae</taxon>
        <taxon>Polarella</taxon>
    </lineage>
</organism>
<dbReference type="EMBL" id="CAJNNV010026864">
    <property type="protein sequence ID" value="CAE8619171.1"/>
    <property type="molecule type" value="Genomic_DNA"/>
</dbReference>
<dbReference type="InterPro" id="IPR005141">
    <property type="entry name" value="eRF1_2"/>
</dbReference>
<dbReference type="GO" id="GO:0070966">
    <property type="term" value="P:nuclear-transcribed mRNA catabolic process, no-go decay"/>
    <property type="evidence" value="ECO:0007669"/>
    <property type="project" value="InterPro"/>
</dbReference>
<feature type="domain" description="eRF1" evidence="3">
    <location>
        <begin position="563"/>
        <end position="650"/>
    </location>
</feature>
<name>A0A813FXF5_POLGL</name>
<evidence type="ECO:0000256" key="2">
    <source>
        <dbReference type="SAM" id="MobiDB-lite"/>
    </source>
</evidence>
<accession>A0A813FXF5</accession>
<dbReference type="PANTHER" id="PTHR10853:SF0">
    <property type="entry name" value="PROTEIN PELOTA HOMOLOG"/>
    <property type="match status" value="1"/>
</dbReference>
<dbReference type="AlphaFoldDB" id="A0A813FXF5"/>
<feature type="region of interest" description="Disordered" evidence="2">
    <location>
        <begin position="444"/>
        <end position="469"/>
    </location>
</feature>
<reference evidence="6" key="1">
    <citation type="submission" date="2021-02" db="EMBL/GenBank/DDBJ databases">
        <authorList>
            <person name="Dougan E. K."/>
            <person name="Rhodes N."/>
            <person name="Thang M."/>
            <person name="Chan C."/>
        </authorList>
    </citation>
    <scope>NUCLEOTIDE SEQUENCE</scope>
</reference>
<dbReference type="InterPro" id="IPR029045">
    <property type="entry name" value="ClpP/crotonase-like_dom_sf"/>
</dbReference>
<dbReference type="Pfam" id="PF03465">
    <property type="entry name" value="eRF1_3"/>
    <property type="match status" value="1"/>
</dbReference>
<evidence type="ECO:0000256" key="1">
    <source>
        <dbReference type="ARBA" id="ARBA00013382"/>
    </source>
</evidence>
<feature type="domain" description="eRF1" evidence="4">
    <location>
        <begin position="659"/>
        <end position="740"/>
    </location>
</feature>
<dbReference type="GO" id="GO:0071025">
    <property type="term" value="P:RNA surveillance"/>
    <property type="evidence" value="ECO:0007669"/>
    <property type="project" value="InterPro"/>
</dbReference>
<dbReference type="InterPro" id="IPR005142">
    <property type="entry name" value="eRF1_3"/>
</dbReference>
<dbReference type="InterPro" id="IPR004405">
    <property type="entry name" value="TF_pelota"/>
</dbReference>
<dbReference type="SUPFAM" id="SSF55315">
    <property type="entry name" value="L30e-like"/>
    <property type="match status" value="1"/>
</dbReference>
<keyword evidence="7" id="KW-1185">Reference proteome</keyword>
<evidence type="ECO:0000313" key="6">
    <source>
        <dbReference type="EMBL" id="CAE8619171.1"/>
    </source>
</evidence>
<evidence type="ECO:0000259" key="3">
    <source>
        <dbReference type="Pfam" id="PF03464"/>
    </source>
</evidence>
<dbReference type="Proteomes" id="UP000654075">
    <property type="component" value="Unassembled WGS sequence"/>
</dbReference>
<dbReference type="Gene3D" id="3.30.420.60">
    <property type="entry name" value="eRF1 domain 2"/>
    <property type="match status" value="1"/>
</dbReference>
<evidence type="ECO:0000259" key="4">
    <source>
        <dbReference type="Pfam" id="PF03465"/>
    </source>
</evidence>
<dbReference type="Gene3D" id="3.90.226.10">
    <property type="entry name" value="2-enoyl-CoA Hydratase, Chain A, domain 1"/>
    <property type="match status" value="1"/>
</dbReference>
<dbReference type="GO" id="GO:0005737">
    <property type="term" value="C:cytoplasm"/>
    <property type="evidence" value="ECO:0007669"/>
    <property type="project" value="TreeGrafter"/>
</dbReference>
<dbReference type="InterPro" id="IPR058917">
    <property type="entry name" value="RESC6_dom"/>
</dbReference>
<feature type="domain" description="RNA-editing substrate-binding complex 6 protein" evidence="5">
    <location>
        <begin position="125"/>
        <end position="257"/>
    </location>
</feature>
<comment type="caution">
    <text evidence="6">The sequence shown here is derived from an EMBL/GenBank/DDBJ whole genome shotgun (WGS) entry which is preliminary data.</text>
</comment>
<dbReference type="SUPFAM" id="SSF52096">
    <property type="entry name" value="ClpP/crotonase"/>
    <property type="match status" value="1"/>
</dbReference>
<dbReference type="Gene3D" id="3.30.1330.30">
    <property type="match status" value="1"/>
</dbReference>
<dbReference type="InterPro" id="IPR042226">
    <property type="entry name" value="eFR1_2_sf"/>
</dbReference>
<dbReference type="PANTHER" id="PTHR10853">
    <property type="entry name" value="PELOTA"/>
    <property type="match status" value="1"/>
</dbReference>
<dbReference type="GO" id="GO:0070651">
    <property type="term" value="P:nonfunctional rRNA decay"/>
    <property type="evidence" value="ECO:0007669"/>
    <property type="project" value="TreeGrafter"/>
</dbReference>
<evidence type="ECO:0000259" key="5">
    <source>
        <dbReference type="Pfam" id="PF26188"/>
    </source>
</evidence>
<feature type="region of interest" description="Disordered" evidence="2">
    <location>
        <begin position="385"/>
        <end position="405"/>
    </location>
</feature>
<dbReference type="InterPro" id="IPR029064">
    <property type="entry name" value="Ribosomal_eL30-like_sf"/>
</dbReference>
<dbReference type="GO" id="GO:0032790">
    <property type="term" value="P:ribosome disassembly"/>
    <property type="evidence" value="ECO:0007669"/>
    <property type="project" value="TreeGrafter"/>
</dbReference>
<dbReference type="Pfam" id="PF03464">
    <property type="entry name" value="eRF1_2"/>
    <property type="match status" value="1"/>
</dbReference>
<proteinExistence type="predicted"/>
<feature type="region of interest" description="Disordered" evidence="2">
    <location>
        <begin position="97"/>
        <end position="122"/>
    </location>
</feature>
<dbReference type="GO" id="GO:0070481">
    <property type="term" value="P:nuclear-transcribed mRNA catabolic process, non-stop decay"/>
    <property type="evidence" value="ECO:0007669"/>
    <property type="project" value="InterPro"/>
</dbReference>
<protein>
    <recommendedName>
        <fullName evidence="1">Eukaryotic peptide chain release factor subunit 1</fullName>
    </recommendedName>
</protein>
<sequence>MLCSRRLFISVLGAGDGLPQDAARLGVAELGRAARRALNEGDFNEERWKVFAHRASELAGQMNLDETARLASAFSTARMVDFHLFSQLSARALQCLPQPPTTSKTEMAVPDGSTDAASSSSPVSSRDLRRLALAFGRAQAFDSELMEAMVPLIADRVESFRPRELVHIVDAYARMPVQMPELFALVADALPHYLYDLEPTELAGLCRSFAEAAVYNEELIDALGAEATKRARSFGALECLVFLDGLSRLHAGLPEELRDIRRKSDTATVSALAEQLAGSASVLSAPELVRAFAALVRLDHYDPKLVHGRICAALALKLGQLVQASGTVAFSRPSLGANGFGGLAELLHCISLLPAQSQKSAELALATARLLVETLGEMLRWHSADEAQRGSQLSDPRGKAAASVGRLPDPHSLALAAAAVAQLGQNGREDEELLELLSAAVTGGRRGSTSEPIGSGGLEDSPVGQGASLSPPSTLLWLSSEEELGDLERAFSLCHSPAALPARSALAAEMARQLGKHQSLKLASVDGAEGALTCLQLARVRVKRLRVFFLLERQSKVTTTGYDKTIVRFFEQVYAGIKDHIDLGLVKCVLLAGPGFVKDDFLVWMLQRATQTGDTQILQKKSLFVCARASCVHKQALKELLADEQVQKSITNTKAAAHLKALEGFYQMVKNEPDRVCYGPKQVKDAVEKCAVSTLMVVDSLFRNANVATRRQYVDMVETTKDQGATVLVFSSQHVSGEQLKVHNHQHLKRHVITCKAFFQIMFARFRPPVNPGAPVQLILDEDDVPEDPFKDRRANLGPGEVPTMTHVEPGMHITTIEVPALGELKMWHNFLHQLQCATGIVVLRGLGQTMWDKDIYIMMNEMFAEICEVVEARPTFIINIAKGDVRSLMMTLPAMADVSLAEPDATFGFPDVRLGGLPSVTACCMRKRVSGDAINKLITDGEPIDAREAQRIGLVDFVGDVETELARLIFRNCKQKVTNVMYRPDCEKAWRWQEENPNS</sequence>
<dbReference type="Pfam" id="PF26188">
    <property type="entry name" value="RESC6"/>
    <property type="match status" value="1"/>
</dbReference>
<gene>
    <name evidence="6" type="ORF">PGLA1383_LOCUS36764</name>
</gene>
<dbReference type="SUPFAM" id="SSF53137">
    <property type="entry name" value="Translational machinery components"/>
    <property type="match status" value="1"/>
</dbReference>
<evidence type="ECO:0000313" key="7">
    <source>
        <dbReference type="Proteomes" id="UP000654075"/>
    </source>
</evidence>
<dbReference type="OrthoDB" id="10249111at2759"/>